<dbReference type="AlphaFoldDB" id="A0A165YQG0"/>
<proteinExistence type="predicted"/>
<keyword evidence="2" id="KW-1185">Reference proteome</keyword>
<accession>A0A165YQG0</accession>
<evidence type="ECO:0000313" key="2">
    <source>
        <dbReference type="Proteomes" id="UP000076532"/>
    </source>
</evidence>
<evidence type="ECO:0000313" key="1">
    <source>
        <dbReference type="EMBL" id="KZP09806.1"/>
    </source>
</evidence>
<dbReference type="EMBL" id="KV417692">
    <property type="protein sequence ID" value="KZP09806.1"/>
    <property type="molecule type" value="Genomic_DNA"/>
</dbReference>
<protein>
    <submittedName>
        <fullName evidence="1">Uncharacterized protein</fullName>
    </submittedName>
</protein>
<dbReference type="OrthoDB" id="3024583at2759"/>
<organism evidence="1 2">
    <name type="scientific">Athelia psychrophila</name>
    <dbReference type="NCBI Taxonomy" id="1759441"/>
    <lineage>
        <taxon>Eukaryota</taxon>
        <taxon>Fungi</taxon>
        <taxon>Dikarya</taxon>
        <taxon>Basidiomycota</taxon>
        <taxon>Agaricomycotina</taxon>
        <taxon>Agaricomycetes</taxon>
        <taxon>Agaricomycetidae</taxon>
        <taxon>Atheliales</taxon>
        <taxon>Atheliaceae</taxon>
        <taxon>Athelia</taxon>
    </lineage>
</organism>
<gene>
    <name evidence="1" type="ORF">FIBSPDRAFT_900225</name>
</gene>
<sequence length="236" mass="26688">MASLQLCLDGTTVGTCMAELQHRLNHPGPATELITCPTLPEFLPDMDEPNLNALSLEGLPFPSDATYFDWRVYYYQTSHLNDYLLLQSGRLSQHVTCNIEIEGIATASGLVQYTLYLTAHIGQFAAPHCLQRDSPRIVLEQFVGNNQALNAPVWTRSKDSMPQFQQPIDTFMPLFLRMSEWIENHRQCGLPSRMMQWASSSMLAFSDHVSVRLCPVTPPPFVQIWQVGPHQGHLLY</sequence>
<reference evidence="1 2" key="1">
    <citation type="journal article" date="2016" name="Mol. Biol. Evol.">
        <title>Comparative Genomics of Early-Diverging Mushroom-Forming Fungi Provides Insights into the Origins of Lignocellulose Decay Capabilities.</title>
        <authorList>
            <person name="Nagy L.G."/>
            <person name="Riley R."/>
            <person name="Tritt A."/>
            <person name="Adam C."/>
            <person name="Daum C."/>
            <person name="Floudas D."/>
            <person name="Sun H."/>
            <person name="Yadav J.S."/>
            <person name="Pangilinan J."/>
            <person name="Larsson K.H."/>
            <person name="Matsuura K."/>
            <person name="Barry K."/>
            <person name="Labutti K."/>
            <person name="Kuo R."/>
            <person name="Ohm R.A."/>
            <person name="Bhattacharya S.S."/>
            <person name="Shirouzu T."/>
            <person name="Yoshinaga Y."/>
            <person name="Martin F.M."/>
            <person name="Grigoriev I.V."/>
            <person name="Hibbett D.S."/>
        </authorList>
    </citation>
    <scope>NUCLEOTIDE SEQUENCE [LARGE SCALE GENOMIC DNA]</scope>
    <source>
        <strain evidence="1 2">CBS 109695</strain>
    </source>
</reference>
<name>A0A165YQG0_9AGAM</name>
<dbReference type="Proteomes" id="UP000076532">
    <property type="component" value="Unassembled WGS sequence"/>
</dbReference>